<evidence type="ECO:0000313" key="3">
    <source>
        <dbReference type="Proteomes" id="UP000011668"/>
    </source>
</evidence>
<reference evidence="2 3" key="1">
    <citation type="journal article" date="2013" name="Nat. Commun.">
        <title>The evolution and pathogenic mechanisms of the rice sheath blight pathogen.</title>
        <authorList>
            <person name="Zheng A."/>
            <person name="Lin R."/>
            <person name="Xu L."/>
            <person name="Qin P."/>
            <person name="Tang C."/>
            <person name="Ai P."/>
            <person name="Zhang D."/>
            <person name="Liu Y."/>
            <person name="Sun Z."/>
            <person name="Feng H."/>
            <person name="Wang Y."/>
            <person name="Chen Y."/>
            <person name="Liang X."/>
            <person name="Fu R."/>
            <person name="Li Q."/>
            <person name="Zhang J."/>
            <person name="Yu X."/>
            <person name="Xie Z."/>
            <person name="Ding L."/>
            <person name="Guan P."/>
            <person name="Tang J."/>
            <person name="Liang Y."/>
            <person name="Wang S."/>
            <person name="Deng Q."/>
            <person name="Li S."/>
            <person name="Zhu J."/>
            <person name="Wang L."/>
            <person name="Liu H."/>
            <person name="Li P."/>
        </authorList>
    </citation>
    <scope>NUCLEOTIDE SEQUENCE [LARGE SCALE GENOMIC DNA]</scope>
    <source>
        <strain evidence="3">AG-1 IA</strain>
    </source>
</reference>
<dbReference type="AlphaFoldDB" id="L8X4H4"/>
<comment type="caution">
    <text evidence="2">The sequence shown here is derived from an EMBL/GenBank/DDBJ whole genome shotgun (WGS) entry which is preliminary data.</text>
</comment>
<dbReference type="EMBL" id="AFRT01000141">
    <property type="protein sequence ID" value="ELU45201.1"/>
    <property type="molecule type" value="Genomic_DNA"/>
</dbReference>
<sequence>MLARFKQAPHDDQNTHTIPATTNSKFLVSDTRINRTGQRQPKDKLKDVRSMSVKAIGVCAGVDVTVDGREAGSSRTLSIVGYLDEVIQRLPIDMMGRHAPDILKKYKPCRP</sequence>
<evidence type="ECO:0000313" key="2">
    <source>
        <dbReference type="EMBL" id="ELU45201.1"/>
    </source>
</evidence>
<dbReference type="HOGENOM" id="CLU_2160113_0_0_1"/>
<gene>
    <name evidence="2" type="ORF">AG1IA_00768</name>
</gene>
<feature type="region of interest" description="Disordered" evidence="1">
    <location>
        <begin position="1"/>
        <end position="25"/>
    </location>
</feature>
<organism evidence="2 3">
    <name type="scientific">Thanatephorus cucumeris (strain AG1-IA)</name>
    <name type="common">Rice sheath blight fungus</name>
    <name type="synonym">Rhizoctonia solani</name>
    <dbReference type="NCBI Taxonomy" id="983506"/>
    <lineage>
        <taxon>Eukaryota</taxon>
        <taxon>Fungi</taxon>
        <taxon>Dikarya</taxon>
        <taxon>Basidiomycota</taxon>
        <taxon>Agaricomycotina</taxon>
        <taxon>Agaricomycetes</taxon>
        <taxon>Cantharellales</taxon>
        <taxon>Ceratobasidiaceae</taxon>
        <taxon>Rhizoctonia</taxon>
        <taxon>Rhizoctonia solani AG-1</taxon>
    </lineage>
</organism>
<proteinExistence type="predicted"/>
<accession>L8X4H4</accession>
<name>L8X4H4_THACA</name>
<dbReference type="Proteomes" id="UP000011668">
    <property type="component" value="Unassembled WGS sequence"/>
</dbReference>
<feature type="compositionally biased region" description="Polar residues" evidence="1">
    <location>
        <begin position="15"/>
        <end position="25"/>
    </location>
</feature>
<keyword evidence="3" id="KW-1185">Reference proteome</keyword>
<evidence type="ECO:0000256" key="1">
    <source>
        <dbReference type="SAM" id="MobiDB-lite"/>
    </source>
</evidence>
<protein>
    <submittedName>
        <fullName evidence="2">Uncharacterized protein</fullName>
    </submittedName>
</protein>